<feature type="chain" id="PRO_5037640961" evidence="1">
    <location>
        <begin position="26"/>
        <end position="95"/>
    </location>
</feature>
<protein>
    <submittedName>
        <fullName evidence="3">Candidate secreted effector</fullName>
    </submittedName>
</protein>
<name>A0A914L0H5_MELIC</name>
<feature type="signal peptide" evidence="1">
    <location>
        <begin position="1"/>
        <end position="25"/>
    </location>
</feature>
<proteinExistence type="predicted"/>
<evidence type="ECO:0000313" key="2">
    <source>
        <dbReference type="Proteomes" id="UP000887563"/>
    </source>
</evidence>
<evidence type="ECO:0000256" key="1">
    <source>
        <dbReference type="SAM" id="SignalP"/>
    </source>
</evidence>
<organism evidence="2 3">
    <name type="scientific">Meloidogyne incognita</name>
    <name type="common">Southern root-knot nematode worm</name>
    <name type="synonym">Oxyuris incognita</name>
    <dbReference type="NCBI Taxonomy" id="6306"/>
    <lineage>
        <taxon>Eukaryota</taxon>
        <taxon>Metazoa</taxon>
        <taxon>Ecdysozoa</taxon>
        <taxon>Nematoda</taxon>
        <taxon>Chromadorea</taxon>
        <taxon>Rhabditida</taxon>
        <taxon>Tylenchina</taxon>
        <taxon>Tylenchomorpha</taxon>
        <taxon>Tylenchoidea</taxon>
        <taxon>Meloidogynidae</taxon>
        <taxon>Meloidogyninae</taxon>
        <taxon>Meloidogyne</taxon>
        <taxon>Meloidogyne incognita group</taxon>
    </lineage>
</organism>
<keyword evidence="1" id="KW-0732">Signal</keyword>
<reference evidence="3" key="1">
    <citation type="submission" date="2022-11" db="UniProtKB">
        <authorList>
            <consortium name="WormBaseParasite"/>
        </authorList>
    </citation>
    <scope>IDENTIFICATION</scope>
</reference>
<accession>A0A914L0H5</accession>
<dbReference type="WBParaSite" id="Minc3s00208g07584">
    <property type="protein sequence ID" value="Minc3s00208g07584"/>
    <property type="gene ID" value="Minc3s00208g07584"/>
</dbReference>
<dbReference type="Proteomes" id="UP000887563">
    <property type="component" value="Unplaced"/>
</dbReference>
<evidence type="ECO:0000313" key="3">
    <source>
        <dbReference type="WBParaSite" id="Minc3s00208g07584"/>
    </source>
</evidence>
<keyword evidence="2" id="KW-1185">Reference proteome</keyword>
<dbReference type="AlphaFoldDB" id="A0A914L0H5"/>
<sequence>MILLSLLISEVFVLFMLYLPQGLLAGCFQSKQKHGTGESELATTSHVGHRCHCRQYSFRELNDDITIKGIKLKIQSGLHEIDSGGFGSVKHTFDP</sequence>